<accession>A0AAW1P7N4</accession>
<evidence type="ECO:0000256" key="2">
    <source>
        <dbReference type="ARBA" id="ARBA00006536"/>
    </source>
</evidence>
<protein>
    <recommendedName>
        <fullName evidence="6">Vacuolar protein sorting-associated protein 35</fullName>
    </recommendedName>
</protein>
<dbReference type="Gene3D" id="1.25.40.660">
    <property type="entry name" value="Vacuolar protein sorting-associated protein 35, helical subcomplex Vps35-C"/>
    <property type="match status" value="1"/>
</dbReference>
<dbReference type="GO" id="GO:0030906">
    <property type="term" value="C:retromer, cargo-selective complex"/>
    <property type="evidence" value="ECO:0007669"/>
    <property type="project" value="InterPro"/>
</dbReference>
<dbReference type="GO" id="GO:0042147">
    <property type="term" value="P:retrograde transport, endosome to Golgi"/>
    <property type="evidence" value="ECO:0007669"/>
    <property type="project" value="InterPro"/>
</dbReference>
<comment type="caution">
    <text evidence="8">The sequence shown here is derived from an EMBL/GenBank/DDBJ whole genome shotgun (WGS) entry which is preliminary data.</text>
</comment>
<name>A0AAW1P7N4_9CHLO</name>
<proteinExistence type="inferred from homology"/>
<dbReference type="GO" id="GO:0006886">
    <property type="term" value="P:intracellular protein transport"/>
    <property type="evidence" value="ECO:0007669"/>
    <property type="project" value="TreeGrafter"/>
</dbReference>
<dbReference type="PANTHER" id="PTHR11099">
    <property type="entry name" value="VACUOLAR SORTING PROTEIN 35"/>
    <property type="match status" value="1"/>
</dbReference>
<dbReference type="GO" id="GO:0005770">
    <property type="term" value="C:late endosome"/>
    <property type="evidence" value="ECO:0007669"/>
    <property type="project" value="TreeGrafter"/>
</dbReference>
<dbReference type="GO" id="GO:0005829">
    <property type="term" value="C:cytosol"/>
    <property type="evidence" value="ECO:0007669"/>
    <property type="project" value="GOC"/>
</dbReference>
<evidence type="ECO:0000256" key="6">
    <source>
        <dbReference type="PIRNR" id="PIRNR009375"/>
    </source>
</evidence>
<feature type="region of interest" description="Disordered" evidence="7">
    <location>
        <begin position="677"/>
        <end position="720"/>
    </location>
</feature>
<organism evidence="8 9">
    <name type="scientific">Symbiochloris irregularis</name>
    <dbReference type="NCBI Taxonomy" id="706552"/>
    <lineage>
        <taxon>Eukaryota</taxon>
        <taxon>Viridiplantae</taxon>
        <taxon>Chlorophyta</taxon>
        <taxon>core chlorophytes</taxon>
        <taxon>Trebouxiophyceae</taxon>
        <taxon>Trebouxiales</taxon>
        <taxon>Trebouxiaceae</taxon>
        <taxon>Symbiochloris</taxon>
    </lineage>
</organism>
<dbReference type="Pfam" id="PF03635">
    <property type="entry name" value="Vps35"/>
    <property type="match status" value="1"/>
</dbReference>
<dbReference type="EMBL" id="JALJOQ010000056">
    <property type="protein sequence ID" value="KAK9803789.1"/>
    <property type="molecule type" value="Genomic_DNA"/>
</dbReference>
<keyword evidence="4 6" id="KW-0653">Protein transport</keyword>
<dbReference type="InterPro" id="IPR005378">
    <property type="entry name" value="Vps35"/>
</dbReference>
<dbReference type="InterPro" id="IPR042491">
    <property type="entry name" value="Vps35_C"/>
</dbReference>
<feature type="compositionally biased region" description="Low complexity" evidence="7">
    <location>
        <begin position="696"/>
        <end position="710"/>
    </location>
</feature>
<evidence type="ECO:0000256" key="3">
    <source>
        <dbReference type="ARBA" id="ARBA00022448"/>
    </source>
</evidence>
<dbReference type="PANTHER" id="PTHR11099:SF0">
    <property type="entry name" value="VACUOLAR PROTEIN SORTING-ASSOCIATED PROTEIN 35"/>
    <property type="match status" value="1"/>
</dbReference>
<comment type="subcellular location">
    <subcellularLocation>
        <location evidence="1">Membrane</location>
        <topology evidence="1">Peripheral membrane protein</topology>
    </subcellularLocation>
</comment>
<evidence type="ECO:0000256" key="5">
    <source>
        <dbReference type="ARBA" id="ARBA00023136"/>
    </source>
</evidence>
<evidence type="ECO:0000313" key="9">
    <source>
        <dbReference type="Proteomes" id="UP001465755"/>
    </source>
</evidence>
<gene>
    <name evidence="8" type="ORF">WJX73_008689</name>
</gene>
<reference evidence="8 9" key="1">
    <citation type="journal article" date="2024" name="Nat. Commun.">
        <title>Phylogenomics reveals the evolutionary origins of lichenization in chlorophyte algae.</title>
        <authorList>
            <person name="Puginier C."/>
            <person name="Libourel C."/>
            <person name="Otte J."/>
            <person name="Skaloud P."/>
            <person name="Haon M."/>
            <person name="Grisel S."/>
            <person name="Petersen M."/>
            <person name="Berrin J.G."/>
            <person name="Delaux P.M."/>
            <person name="Dal Grande F."/>
            <person name="Keller J."/>
        </authorList>
    </citation>
    <scope>NUCLEOTIDE SEQUENCE [LARGE SCALE GENOMIC DNA]</scope>
    <source>
        <strain evidence="8 9">SAG 2036</strain>
    </source>
</reference>
<sequence>MVAQQETVLSDEQAKWLQEAGTSVKRNAFYMKRALDDDNLREALRYSAAMLGELRTSLLTPQRYFELYMQAFNELQHLEGFFRDETKKGRSYADLYELVQHAGNVLPRLYLLCMVGACFIRGGEGAARDILKDLVEMCKGVQHPTRGLFLRSYLCQVSKGLLPDTGSEFESEEGGRIQDAVDFLLLNFTEMNKLWVRMQHQGAQRDRDRREKERQQLADLVGKNLTYLSQLEGLNFELYQGQVHPRVLEQVVGCRDDLAQQYLMQCVVQVFPDDFHLGTLSPLLAALPQLQPGVKIHVILSSLLDRLARYASVQSTVVEAFDEAGVFQKLLEAAKSVVTQQSGMQSADVTAMYIALVQFTSAVYPDRLDYINQALTACHTALAERSAQEGEGVGAEKQLVQLLSIPLDSYDVVTVLALDKYPSVMALLSPPTRKEMAVKIVDAILKTGTLVDTVQRVGMLFDFIAPLATDVEGVEAPEDDEDFEEEQNLMARLMHQLKAPTLDGQFEVLKAARDRITQGGPNRLKHTIPAIAFAALAVVRGLSAEGQQGQSKTEPVLQFIHSLTAQLAEAGGAAEMALQLFLAAAQAASDEAHLDVIAYEFFEQAFIIYEEAIPDSSSERTALASIVGALQRIRVFSPDSRASLVHKATGYSAKLLRKADQCRAVLACSHLLWQEEEAQADPPSANGDTPAPAPEPSATDDASPDDSSPAGRTSEAVQLQAPVRDAEGVMSCLKRALKIAHAAQQQTAVARRANDTEPVSLFVEILNHYIFYFEAGLPTITASVLQNLLDLVQNDMAGDSCQKDSALVAFYKNTLGHIELQRARGGPAAERYKQIKVPA</sequence>
<dbReference type="PIRSF" id="PIRSF009375">
    <property type="entry name" value="Retromer_Vps35"/>
    <property type="match status" value="1"/>
</dbReference>
<dbReference type="Proteomes" id="UP001465755">
    <property type="component" value="Unassembled WGS sequence"/>
</dbReference>
<keyword evidence="3 6" id="KW-0813">Transport</keyword>
<comment type="similarity">
    <text evidence="2 6">Belongs to the VPS35 family.</text>
</comment>
<dbReference type="AlphaFoldDB" id="A0AAW1P7N4"/>
<evidence type="ECO:0000313" key="8">
    <source>
        <dbReference type="EMBL" id="KAK9803789.1"/>
    </source>
</evidence>
<evidence type="ECO:0000256" key="7">
    <source>
        <dbReference type="SAM" id="MobiDB-lite"/>
    </source>
</evidence>
<comment type="function">
    <text evidence="6">Plays a role in vesicular protein sorting.</text>
</comment>
<evidence type="ECO:0000256" key="4">
    <source>
        <dbReference type="ARBA" id="ARBA00022927"/>
    </source>
</evidence>
<keyword evidence="9" id="KW-1185">Reference proteome</keyword>
<evidence type="ECO:0000256" key="1">
    <source>
        <dbReference type="ARBA" id="ARBA00004170"/>
    </source>
</evidence>
<keyword evidence="5" id="KW-0472">Membrane</keyword>